<feature type="region of interest" description="Disordered" evidence="1">
    <location>
        <begin position="258"/>
        <end position="300"/>
    </location>
</feature>
<name>A0AAI9WM84_9BURK</name>
<comment type="caution">
    <text evidence="3">The sequence shown here is derived from an EMBL/GenBank/DDBJ whole genome shotgun (WGS) entry which is preliminary data.</text>
</comment>
<dbReference type="InterPro" id="IPR036597">
    <property type="entry name" value="Fido-like_dom_sf"/>
</dbReference>
<feature type="compositionally biased region" description="Low complexity" evidence="1">
    <location>
        <begin position="258"/>
        <end position="275"/>
    </location>
</feature>
<protein>
    <recommendedName>
        <fullName evidence="2">Fido domain-containing protein</fullName>
    </recommendedName>
</protein>
<keyword evidence="4" id="KW-1185">Reference proteome</keyword>
<proteinExistence type="predicted"/>
<dbReference type="PROSITE" id="PS51459">
    <property type="entry name" value="FIDO"/>
    <property type="match status" value="1"/>
</dbReference>
<gene>
    <name evidence="3" type="ORF">GBM96_11075</name>
</gene>
<dbReference type="Pfam" id="PF02661">
    <property type="entry name" value="Fic"/>
    <property type="match status" value="1"/>
</dbReference>
<evidence type="ECO:0000313" key="3">
    <source>
        <dbReference type="EMBL" id="KAB7649611.1"/>
    </source>
</evidence>
<dbReference type="Gene3D" id="1.10.3290.10">
    <property type="entry name" value="Fido-like domain"/>
    <property type="match status" value="1"/>
</dbReference>
<dbReference type="Proteomes" id="UP000469462">
    <property type="component" value="Unassembled WGS sequence"/>
</dbReference>
<evidence type="ECO:0000313" key="4">
    <source>
        <dbReference type="Proteomes" id="UP000469462"/>
    </source>
</evidence>
<feature type="domain" description="Fido" evidence="2">
    <location>
        <begin position="132"/>
        <end position="265"/>
    </location>
</feature>
<sequence length="348" mass="38744">MASRRPGSLGFCRSKALHSDFLPRPSMFRNPPSRLEPGAFFSRDERRRLAHLAAEYSPRELLDNPRILEDRSIEYAFLTSRLEGSTYSRKSAAILLKYGITDEKPLSDALMLCDIWKTFQYVISTAQVRNVLTKDFLCELHAIALGNHQLSEKQQGTVHQERKAIGGGARSREQLETELEHCLSAARRIDDPFEKAAGIHCGLLRLRYFTAGNRRTARLMETAVLVNHGITPLFIEESDMSSYPDAVLSCCEREASANTRNSSSAPSSERSTASSIAGRPLKPPAGKTENASAGTAAENDRAENACRLERDLRVLLCPASTHGLISGSNIPWKRKITKTIMHRSIFRS</sequence>
<dbReference type="EMBL" id="WEHW01000074">
    <property type="protein sequence ID" value="KAB7649611.1"/>
    <property type="molecule type" value="Genomic_DNA"/>
</dbReference>
<evidence type="ECO:0000256" key="1">
    <source>
        <dbReference type="SAM" id="MobiDB-lite"/>
    </source>
</evidence>
<dbReference type="InterPro" id="IPR003812">
    <property type="entry name" value="Fido"/>
</dbReference>
<evidence type="ECO:0000259" key="2">
    <source>
        <dbReference type="PROSITE" id="PS51459"/>
    </source>
</evidence>
<accession>A0AAI9WM84</accession>
<dbReference type="AlphaFoldDB" id="A0AAI9WM84"/>
<reference evidence="3 4" key="1">
    <citation type="submission" date="2019-10" db="EMBL/GenBank/DDBJ databases">
        <title>Genome diversity of Sutterella seckii.</title>
        <authorList>
            <person name="Chaplin A.V."/>
            <person name="Sokolova S.R."/>
            <person name="Mosin K.A."/>
            <person name="Ivanova E.L."/>
            <person name="Kochetkova T.O."/>
            <person name="Goltsov A.Y."/>
            <person name="Trofimov D.Y."/>
            <person name="Efimov B.A."/>
        </authorList>
    </citation>
    <scope>NUCLEOTIDE SEQUENCE [LARGE SCALE GENOMIC DNA]</scope>
    <source>
        <strain evidence="3 4">ASD3426</strain>
    </source>
</reference>
<organism evidence="3 4">
    <name type="scientific">Sutterella seckii</name>
    <dbReference type="NCBI Taxonomy" id="1944635"/>
    <lineage>
        <taxon>Bacteria</taxon>
        <taxon>Pseudomonadati</taxon>
        <taxon>Pseudomonadota</taxon>
        <taxon>Betaproteobacteria</taxon>
        <taxon>Burkholderiales</taxon>
        <taxon>Sutterellaceae</taxon>
        <taxon>Sutterella</taxon>
    </lineage>
</organism>
<dbReference type="SUPFAM" id="SSF140931">
    <property type="entry name" value="Fic-like"/>
    <property type="match status" value="1"/>
</dbReference>